<dbReference type="PANTHER" id="PTHR30327:SF1">
    <property type="entry name" value="UPF0301 PROTEIN YQGE"/>
    <property type="match status" value="1"/>
</dbReference>
<evidence type="ECO:0000256" key="2">
    <source>
        <dbReference type="HAMAP-Rule" id="MF_00758"/>
    </source>
</evidence>
<accession>A0A926XVL0</accession>
<reference evidence="3" key="1">
    <citation type="submission" date="2020-09" db="EMBL/GenBank/DDBJ databases">
        <authorList>
            <person name="Kim M.K."/>
        </authorList>
    </citation>
    <scope>NUCLEOTIDE SEQUENCE</scope>
    <source>
        <strain evidence="3">BT702</strain>
    </source>
</reference>
<comment type="caution">
    <text evidence="3">The sequence shown here is derived from an EMBL/GenBank/DDBJ whole genome shotgun (WGS) entry which is preliminary data.</text>
</comment>
<dbReference type="AlphaFoldDB" id="A0A926XVL0"/>
<evidence type="ECO:0000313" key="3">
    <source>
        <dbReference type="EMBL" id="MBD2700561.1"/>
    </source>
</evidence>
<comment type="similarity">
    <text evidence="1 2">Belongs to the UPF0301 (AlgH) family.</text>
</comment>
<proteinExistence type="inferred from homology"/>
<dbReference type="EMBL" id="JACWZY010000005">
    <property type="protein sequence ID" value="MBD2700561.1"/>
    <property type="molecule type" value="Genomic_DNA"/>
</dbReference>
<evidence type="ECO:0000256" key="1">
    <source>
        <dbReference type="ARBA" id="ARBA00009600"/>
    </source>
</evidence>
<dbReference type="HAMAP" id="MF_00758">
    <property type="entry name" value="UPF0301"/>
    <property type="match status" value="1"/>
</dbReference>
<dbReference type="Gene3D" id="3.40.1740.10">
    <property type="entry name" value="VC0467-like"/>
    <property type="match status" value="1"/>
</dbReference>
<dbReference type="Proteomes" id="UP000598820">
    <property type="component" value="Unassembled WGS sequence"/>
</dbReference>
<keyword evidence="4" id="KW-1185">Reference proteome</keyword>
<organism evidence="3 4">
    <name type="scientific">Spirosoma profusum</name>
    <dbReference type="NCBI Taxonomy" id="2771354"/>
    <lineage>
        <taxon>Bacteria</taxon>
        <taxon>Pseudomonadati</taxon>
        <taxon>Bacteroidota</taxon>
        <taxon>Cytophagia</taxon>
        <taxon>Cytophagales</taxon>
        <taxon>Cytophagaceae</taxon>
        <taxon>Spirosoma</taxon>
    </lineage>
</organism>
<dbReference type="Pfam" id="PF02622">
    <property type="entry name" value="DUF179"/>
    <property type="match status" value="1"/>
</dbReference>
<name>A0A926XVL0_9BACT</name>
<dbReference type="RefSeq" id="WP_190886425.1">
    <property type="nucleotide sequence ID" value="NZ_JACWZY010000005.1"/>
</dbReference>
<dbReference type="GO" id="GO:0005829">
    <property type="term" value="C:cytosol"/>
    <property type="evidence" value="ECO:0007669"/>
    <property type="project" value="TreeGrafter"/>
</dbReference>
<gene>
    <name evidence="3" type="ORF">IC229_07940</name>
</gene>
<protein>
    <recommendedName>
        <fullName evidence="2">UPF0301 protein IC229_07940</fullName>
    </recommendedName>
</protein>
<evidence type="ECO:0000313" key="4">
    <source>
        <dbReference type="Proteomes" id="UP000598820"/>
    </source>
</evidence>
<dbReference type="InterPro" id="IPR003774">
    <property type="entry name" value="AlgH-like"/>
</dbReference>
<dbReference type="SUPFAM" id="SSF143456">
    <property type="entry name" value="VC0467-like"/>
    <property type="match status" value="1"/>
</dbReference>
<dbReference type="PANTHER" id="PTHR30327">
    <property type="entry name" value="UNCHARACTERIZED PROTEIN YQGE"/>
    <property type="match status" value="1"/>
</dbReference>
<sequence length="189" mass="21420">MDTNSTTVMNGDLLIAEPYMGDNNFERSVVLVCEHGASGTFGLVLNQLTDIHLSDVIEEVHTDLPLFIGGPVQQNTLHFIHRRPDLIDSSIRVLDGLYWSGDFEQIKKYVNLGTLTERDVRFFIGYSGWSEGQLDAELGQKSWIVSHSNRTSAEFLFETPTKEFWRGVLKRMGGEYKAIAHYPVDPRLN</sequence>